<dbReference type="EMBL" id="SOCE01000002">
    <property type="protein sequence ID" value="TDU83733.1"/>
    <property type="molecule type" value="Genomic_DNA"/>
</dbReference>
<protein>
    <submittedName>
        <fullName evidence="5">AraC family transcriptional regulator</fullName>
    </submittedName>
</protein>
<dbReference type="OrthoDB" id="241790at2"/>
<dbReference type="PROSITE" id="PS00041">
    <property type="entry name" value="HTH_ARAC_FAMILY_1"/>
    <property type="match status" value="1"/>
</dbReference>
<comment type="caution">
    <text evidence="5">The sequence shown here is derived from an EMBL/GenBank/DDBJ whole genome shotgun (WGS) entry which is preliminary data.</text>
</comment>
<dbReference type="Pfam" id="PF12833">
    <property type="entry name" value="HTH_18"/>
    <property type="match status" value="1"/>
</dbReference>
<dbReference type="InterPro" id="IPR014710">
    <property type="entry name" value="RmlC-like_jellyroll"/>
</dbReference>
<dbReference type="InterPro" id="IPR050204">
    <property type="entry name" value="AraC_XylS_family_regulators"/>
</dbReference>
<dbReference type="PANTHER" id="PTHR46796:SF13">
    <property type="entry name" value="HTH-TYPE TRANSCRIPTIONAL ACTIVATOR RHAS"/>
    <property type="match status" value="1"/>
</dbReference>
<reference evidence="5 6" key="1">
    <citation type="submission" date="2019-03" db="EMBL/GenBank/DDBJ databases">
        <title>Genomic Encyclopedia of Type Strains, Phase III (KMG-III): the genomes of soil and plant-associated and newly described type strains.</title>
        <authorList>
            <person name="Whitman W."/>
        </authorList>
    </citation>
    <scope>NUCLEOTIDE SEQUENCE [LARGE SCALE GENOMIC DNA]</scope>
    <source>
        <strain evidence="5 6">VKM Ac-2575</strain>
    </source>
</reference>
<dbReference type="InterPro" id="IPR032783">
    <property type="entry name" value="AraC_lig"/>
</dbReference>
<evidence type="ECO:0000313" key="5">
    <source>
        <dbReference type="EMBL" id="TDU83733.1"/>
    </source>
</evidence>
<dbReference type="InterPro" id="IPR011051">
    <property type="entry name" value="RmlC_Cupin_sf"/>
</dbReference>
<evidence type="ECO:0000256" key="1">
    <source>
        <dbReference type="ARBA" id="ARBA00023015"/>
    </source>
</evidence>
<dbReference type="Pfam" id="PF12852">
    <property type="entry name" value="Cupin_6"/>
    <property type="match status" value="1"/>
</dbReference>
<dbReference type="GO" id="GO:0003700">
    <property type="term" value="F:DNA-binding transcription factor activity"/>
    <property type="evidence" value="ECO:0007669"/>
    <property type="project" value="InterPro"/>
</dbReference>
<dbReference type="InterPro" id="IPR018062">
    <property type="entry name" value="HTH_AraC-typ_CS"/>
</dbReference>
<dbReference type="RefSeq" id="WP_133983189.1">
    <property type="nucleotide sequence ID" value="NZ_SOCE01000002.1"/>
</dbReference>
<dbReference type="Gene3D" id="2.60.120.10">
    <property type="entry name" value="Jelly Rolls"/>
    <property type="match status" value="1"/>
</dbReference>
<dbReference type="InterPro" id="IPR018060">
    <property type="entry name" value="HTH_AraC"/>
</dbReference>
<dbReference type="GO" id="GO:0043565">
    <property type="term" value="F:sequence-specific DNA binding"/>
    <property type="evidence" value="ECO:0007669"/>
    <property type="project" value="InterPro"/>
</dbReference>
<keyword evidence="6" id="KW-1185">Reference proteome</keyword>
<sequence length="299" mass="31483">MDAISHLLQQAQVRAVLDKRCLLAGATVMEVKAYGGTEAAFHFLLDGECTLEAGGERIALVAGDAVLLPSSPPHRIRTTGTGTPQVSIETRGAGIDLIRTDNDDAAVIDLFCGHYSFGSASGSLLLRSLPDPLVVSFGADDAVDSMTAVMRQEALADGPGTTAILSSIGTALLAMVLRRSPRDVTRAALWTAVDNPRIAAVIDAVLREPGASWPVEKLAGIASMSRATFLRHFVRQTGTTVGAFVTTVRLMTAADLLTDGDLTVASIAARVGYRSESAFTQVFSQALGTTPGRFRRDGR</sequence>
<proteinExistence type="predicted"/>
<evidence type="ECO:0000259" key="4">
    <source>
        <dbReference type="PROSITE" id="PS01124"/>
    </source>
</evidence>
<dbReference type="SMART" id="SM00342">
    <property type="entry name" value="HTH_ARAC"/>
    <property type="match status" value="1"/>
</dbReference>
<dbReference type="SUPFAM" id="SSF51182">
    <property type="entry name" value="RmlC-like cupins"/>
    <property type="match status" value="1"/>
</dbReference>
<name>A0A4V3FIT8_9ACTN</name>
<keyword evidence="1" id="KW-0805">Transcription regulation</keyword>
<accession>A0A4V3FIT8</accession>
<feature type="domain" description="HTH araC/xylS-type" evidence="4">
    <location>
        <begin position="196"/>
        <end position="297"/>
    </location>
</feature>
<dbReference type="AlphaFoldDB" id="A0A4V3FIT8"/>
<organism evidence="5 6">
    <name type="scientific">Kribbella voronezhensis</name>
    <dbReference type="NCBI Taxonomy" id="2512212"/>
    <lineage>
        <taxon>Bacteria</taxon>
        <taxon>Bacillati</taxon>
        <taxon>Actinomycetota</taxon>
        <taxon>Actinomycetes</taxon>
        <taxon>Propionibacteriales</taxon>
        <taxon>Kribbellaceae</taxon>
        <taxon>Kribbella</taxon>
    </lineage>
</organism>
<evidence type="ECO:0000313" key="6">
    <source>
        <dbReference type="Proteomes" id="UP000295151"/>
    </source>
</evidence>
<dbReference type="InterPro" id="IPR009057">
    <property type="entry name" value="Homeodomain-like_sf"/>
</dbReference>
<dbReference type="PANTHER" id="PTHR46796">
    <property type="entry name" value="HTH-TYPE TRANSCRIPTIONAL ACTIVATOR RHAS-RELATED"/>
    <property type="match status" value="1"/>
</dbReference>
<gene>
    <name evidence="5" type="ORF">EV138_6197</name>
</gene>
<dbReference type="Gene3D" id="1.10.10.60">
    <property type="entry name" value="Homeodomain-like"/>
    <property type="match status" value="2"/>
</dbReference>
<dbReference type="PROSITE" id="PS01124">
    <property type="entry name" value="HTH_ARAC_FAMILY_2"/>
    <property type="match status" value="1"/>
</dbReference>
<evidence type="ECO:0000256" key="2">
    <source>
        <dbReference type="ARBA" id="ARBA00023125"/>
    </source>
</evidence>
<dbReference type="PRINTS" id="PR00032">
    <property type="entry name" value="HTHARAC"/>
</dbReference>
<keyword evidence="2" id="KW-0238">DNA-binding</keyword>
<dbReference type="SUPFAM" id="SSF46689">
    <property type="entry name" value="Homeodomain-like"/>
    <property type="match status" value="2"/>
</dbReference>
<evidence type="ECO:0000256" key="3">
    <source>
        <dbReference type="ARBA" id="ARBA00023163"/>
    </source>
</evidence>
<dbReference type="InterPro" id="IPR020449">
    <property type="entry name" value="Tscrpt_reg_AraC-type_HTH"/>
</dbReference>
<keyword evidence="3" id="KW-0804">Transcription</keyword>
<dbReference type="Proteomes" id="UP000295151">
    <property type="component" value="Unassembled WGS sequence"/>
</dbReference>